<dbReference type="Pfam" id="PF01105">
    <property type="entry name" value="EMP24_GP25L"/>
    <property type="match status" value="1"/>
</dbReference>
<evidence type="ECO:0000313" key="3">
    <source>
        <dbReference type="EMBL" id="NDJ94760.1"/>
    </source>
</evidence>
<dbReference type="InterPro" id="IPR009038">
    <property type="entry name" value="GOLD_dom"/>
</dbReference>
<sequence length="101" mass="12002">MGKIFLNASFKSYEEVHKENDETSNNLQLTITGMERVSKFLHSLEENSKNFQTRQDILISQTEKKNQLMVFLNLVTLGVLVGLGFWQFFYLKRYFRDRNML</sequence>
<proteinExistence type="predicted"/>
<protein>
    <submittedName>
        <fullName evidence="3">Endoplasmic reticulum vesicle protein 25 (Trinotate prediction)</fullName>
    </submittedName>
</protein>
<keyword evidence="1" id="KW-0472">Membrane</keyword>
<dbReference type="AlphaFoldDB" id="A0A6G3ML61"/>
<feature type="transmembrane region" description="Helical" evidence="1">
    <location>
        <begin position="68"/>
        <end position="91"/>
    </location>
</feature>
<dbReference type="EMBL" id="GHBP01011303">
    <property type="protein sequence ID" value="NDJ94760.1"/>
    <property type="molecule type" value="Transcribed_RNA"/>
</dbReference>
<name>A0A6G3ML61_HENSL</name>
<dbReference type="OrthoDB" id="759142at2759"/>
<keyword evidence="1" id="KW-0812">Transmembrane</keyword>
<keyword evidence="1" id="KW-1133">Transmembrane helix</keyword>
<accession>A0A6G3ML61</accession>
<organism evidence="3">
    <name type="scientific">Henneguya salminicola</name>
    <name type="common">Myxosporean</name>
    <dbReference type="NCBI Taxonomy" id="69463"/>
    <lineage>
        <taxon>Eukaryota</taxon>
        <taxon>Metazoa</taxon>
        <taxon>Cnidaria</taxon>
        <taxon>Myxozoa</taxon>
        <taxon>Myxosporea</taxon>
        <taxon>Bivalvulida</taxon>
        <taxon>Platysporina</taxon>
        <taxon>Myxobolidae</taxon>
        <taxon>Henneguya</taxon>
    </lineage>
</organism>
<evidence type="ECO:0000256" key="1">
    <source>
        <dbReference type="SAM" id="Phobius"/>
    </source>
</evidence>
<feature type="domain" description="GOLD" evidence="2">
    <location>
        <begin position="14"/>
        <end position="96"/>
    </location>
</feature>
<evidence type="ECO:0000259" key="2">
    <source>
        <dbReference type="Pfam" id="PF01105"/>
    </source>
</evidence>
<reference evidence="3" key="1">
    <citation type="submission" date="2018-11" db="EMBL/GenBank/DDBJ databases">
        <title>Henneguya salminicola genome and transcriptome.</title>
        <authorList>
            <person name="Yahalomi D."/>
            <person name="Atkinson S.D."/>
            <person name="Neuhof M."/>
            <person name="Chang E.S."/>
            <person name="Philippe H."/>
            <person name="Cartwright P."/>
            <person name="Bartholomew J.L."/>
            <person name="Huchon D."/>
        </authorList>
    </citation>
    <scope>NUCLEOTIDE SEQUENCE</scope>
    <source>
        <strain evidence="3">Hz1</strain>
        <tissue evidence="3">Whole</tissue>
    </source>
</reference>